<evidence type="ECO:0000313" key="3">
    <source>
        <dbReference type="Proteomes" id="UP000323454"/>
    </source>
</evidence>
<feature type="non-terminal residue" evidence="2">
    <location>
        <position position="1"/>
    </location>
</feature>
<dbReference type="Proteomes" id="UP000323454">
    <property type="component" value="Unassembled WGS sequence"/>
</dbReference>
<dbReference type="InterPro" id="IPR000873">
    <property type="entry name" value="AMP-dep_synth/lig_dom"/>
</dbReference>
<dbReference type="Pfam" id="PF00501">
    <property type="entry name" value="AMP-binding"/>
    <property type="match status" value="1"/>
</dbReference>
<keyword evidence="3" id="KW-1185">Reference proteome</keyword>
<sequence length="67" mass="7292">EVRAFFVEHPHCDLVNLYGPTETHAVTTHRLTGADQQWPSHVPIGLPMHGVAGYVVDRTGHLAPVGV</sequence>
<dbReference type="InterPro" id="IPR042099">
    <property type="entry name" value="ANL_N_sf"/>
</dbReference>
<reference evidence="2 3" key="2">
    <citation type="submission" date="2019-09" db="EMBL/GenBank/DDBJ databases">
        <authorList>
            <person name="Jin C."/>
        </authorList>
    </citation>
    <scope>NUCLEOTIDE SEQUENCE [LARGE SCALE GENOMIC DNA]</scope>
    <source>
        <strain evidence="2 3">AN110305</strain>
    </source>
</reference>
<evidence type="ECO:0000313" key="2">
    <source>
        <dbReference type="EMBL" id="KAA2234889.1"/>
    </source>
</evidence>
<organism evidence="2 3">
    <name type="scientific">Solihabitans fulvus</name>
    <dbReference type="NCBI Taxonomy" id="1892852"/>
    <lineage>
        <taxon>Bacteria</taxon>
        <taxon>Bacillati</taxon>
        <taxon>Actinomycetota</taxon>
        <taxon>Actinomycetes</taxon>
        <taxon>Pseudonocardiales</taxon>
        <taxon>Pseudonocardiaceae</taxon>
        <taxon>Solihabitans</taxon>
    </lineage>
</organism>
<accession>A0A5B2V970</accession>
<reference evidence="2 3" key="1">
    <citation type="submission" date="2019-09" db="EMBL/GenBank/DDBJ databases">
        <title>Goodfellowia gen. nov., a new genus of the Pseudonocardineae related to Actinoalloteichus, containing Goodfellowia coeruleoviolacea gen. nov., comb. nov. gen. nov., comb. nov.</title>
        <authorList>
            <person name="Labeda D."/>
        </authorList>
    </citation>
    <scope>NUCLEOTIDE SEQUENCE [LARGE SCALE GENOMIC DNA]</scope>
    <source>
        <strain evidence="2 3">AN110305</strain>
    </source>
</reference>
<dbReference type="RefSeq" id="WP_149855502.1">
    <property type="nucleotide sequence ID" value="NZ_VUOB01000454.1"/>
</dbReference>
<feature type="non-terminal residue" evidence="2">
    <location>
        <position position="67"/>
    </location>
</feature>
<dbReference type="SUPFAM" id="SSF56801">
    <property type="entry name" value="Acetyl-CoA synthetase-like"/>
    <property type="match status" value="1"/>
</dbReference>
<name>A0A5B2V970_9PSEU</name>
<dbReference type="EMBL" id="VUOB01000454">
    <property type="protein sequence ID" value="KAA2234889.1"/>
    <property type="molecule type" value="Genomic_DNA"/>
</dbReference>
<dbReference type="AlphaFoldDB" id="A0A5B2V970"/>
<dbReference type="OrthoDB" id="2472181at2"/>
<feature type="domain" description="AMP-dependent synthetase/ligase" evidence="1">
    <location>
        <begin position="3"/>
        <end position="66"/>
    </location>
</feature>
<dbReference type="Gene3D" id="3.40.50.12780">
    <property type="entry name" value="N-terminal domain of ligase-like"/>
    <property type="match status" value="1"/>
</dbReference>
<comment type="caution">
    <text evidence="2">The sequence shown here is derived from an EMBL/GenBank/DDBJ whole genome shotgun (WGS) entry which is preliminary data.</text>
</comment>
<evidence type="ECO:0000259" key="1">
    <source>
        <dbReference type="Pfam" id="PF00501"/>
    </source>
</evidence>
<protein>
    <submittedName>
        <fullName evidence="2">AMP-binding protein</fullName>
    </submittedName>
</protein>
<gene>
    <name evidence="2" type="ORF">F0L68_42010</name>
</gene>
<proteinExistence type="predicted"/>